<evidence type="ECO:0008006" key="5">
    <source>
        <dbReference type="Google" id="ProtNLM"/>
    </source>
</evidence>
<keyword evidence="2" id="KW-0732">Signal</keyword>
<organism evidence="3 4">
    <name type="scientific">Georgenia deserti</name>
    <dbReference type="NCBI Taxonomy" id="2093781"/>
    <lineage>
        <taxon>Bacteria</taxon>
        <taxon>Bacillati</taxon>
        <taxon>Actinomycetota</taxon>
        <taxon>Actinomycetes</taxon>
        <taxon>Micrococcales</taxon>
        <taxon>Bogoriellaceae</taxon>
        <taxon>Georgenia</taxon>
    </lineage>
</organism>
<accession>A0ABW4L3A9</accession>
<comment type="caution">
    <text evidence="3">The sequence shown here is derived from an EMBL/GenBank/DDBJ whole genome shotgun (WGS) entry which is preliminary data.</text>
</comment>
<dbReference type="PROSITE" id="PS51257">
    <property type="entry name" value="PROKAR_LIPOPROTEIN"/>
    <property type="match status" value="1"/>
</dbReference>
<dbReference type="EMBL" id="JBHUEE010000003">
    <property type="protein sequence ID" value="MFD1717815.1"/>
    <property type="molecule type" value="Genomic_DNA"/>
</dbReference>
<name>A0ABW4L3A9_9MICO</name>
<sequence>MRRWLAAAAAIVVAGTVAGCEPGEPSPEPCSEPDQPEGRPGQAAPLLSLGGPSGTRGATQVLYEDGWVLTQEAADADGPAAVRPMYAGPVYDDDPRVWRSSYVGACEIEQVRELAAETFVEGIEFGSPTVTDMPSTTMTWYGDGKPVEVSAYALGHEGEYDGTSRDERAARERLHVLIELLDAGVATGDVAPTGYLRVARLGSEIEDPPDWPGPPTAELLADQECGRIDGEDAVVVHDHLLAGGQAPEGVWIAVGPIGVEPCP</sequence>
<feature type="signal peptide" evidence="2">
    <location>
        <begin position="1"/>
        <end position="19"/>
    </location>
</feature>
<evidence type="ECO:0000256" key="2">
    <source>
        <dbReference type="SAM" id="SignalP"/>
    </source>
</evidence>
<evidence type="ECO:0000313" key="4">
    <source>
        <dbReference type="Proteomes" id="UP001597277"/>
    </source>
</evidence>
<proteinExistence type="predicted"/>
<reference evidence="4" key="1">
    <citation type="journal article" date="2019" name="Int. J. Syst. Evol. Microbiol.">
        <title>The Global Catalogue of Microorganisms (GCM) 10K type strain sequencing project: providing services to taxonomists for standard genome sequencing and annotation.</title>
        <authorList>
            <consortium name="The Broad Institute Genomics Platform"/>
            <consortium name="The Broad Institute Genome Sequencing Center for Infectious Disease"/>
            <person name="Wu L."/>
            <person name="Ma J."/>
        </authorList>
    </citation>
    <scope>NUCLEOTIDE SEQUENCE [LARGE SCALE GENOMIC DNA]</scope>
    <source>
        <strain evidence="4">JCM 17130</strain>
    </source>
</reference>
<gene>
    <name evidence="3" type="ORF">ACFSE6_08215</name>
</gene>
<protein>
    <recommendedName>
        <fullName evidence="5">Secreted protein</fullName>
    </recommendedName>
</protein>
<dbReference type="Proteomes" id="UP001597277">
    <property type="component" value="Unassembled WGS sequence"/>
</dbReference>
<evidence type="ECO:0000313" key="3">
    <source>
        <dbReference type="EMBL" id="MFD1717815.1"/>
    </source>
</evidence>
<dbReference type="RefSeq" id="WP_388004854.1">
    <property type="nucleotide sequence ID" value="NZ_JBHUEE010000003.1"/>
</dbReference>
<keyword evidence="4" id="KW-1185">Reference proteome</keyword>
<feature type="region of interest" description="Disordered" evidence="1">
    <location>
        <begin position="19"/>
        <end position="51"/>
    </location>
</feature>
<evidence type="ECO:0000256" key="1">
    <source>
        <dbReference type="SAM" id="MobiDB-lite"/>
    </source>
</evidence>
<feature type="chain" id="PRO_5046912382" description="Secreted protein" evidence="2">
    <location>
        <begin position="20"/>
        <end position="263"/>
    </location>
</feature>